<dbReference type="GO" id="GO:0006508">
    <property type="term" value="P:proteolysis"/>
    <property type="evidence" value="ECO:0007669"/>
    <property type="project" value="UniProtKB-KW"/>
</dbReference>
<comment type="caution">
    <text evidence="2">The sequence shown here is derived from an EMBL/GenBank/DDBJ whole genome shotgun (WGS) entry which is preliminary data.</text>
</comment>
<accession>A0A1Y1ULC4</accession>
<dbReference type="Gene3D" id="3.30.479.30">
    <property type="entry name" value="Band 7 domain"/>
    <property type="match status" value="1"/>
</dbReference>
<dbReference type="STRING" id="1754191.A0A1Y1ULC4"/>
<dbReference type="EMBL" id="MCFH01000115">
    <property type="protein sequence ID" value="ORX38799.1"/>
    <property type="molecule type" value="Genomic_DNA"/>
</dbReference>
<dbReference type="SMART" id="SM00244">
    <property type="entry name" value="PHB"/>
    <property type="match status" value="1"/>
</dbReference>
<name>A0A1Y1ULC4_9FUNG</name>
<proteinExistence type="predicted"/>
<dbReference type="OrthoDB" id="2105077at2759"/>
<protein>
    <submittedName>
        <fullName evidence="2">Membrane protease subunit, stomatin/prohibitin family</fullName>
    </submittedName>
</protein>
<sequence length="283" mass="31382">MNSEKRHFNNEEEEEQLIAQLKDDSQGPGRINTSNGNFASTLLDAVATIFLPLTFCSGCVTVNEKEEVIVQRFGEYKKTITEPGLHWCFPNQLQTSHISTKLNTLDLKNVKIIDSVGNPINVSAIVVYKVVNSKKAFFNVENYDDFIEDQSQTVIRQVVSKYPYETDDDTPNLKKENKVIQEELRNVLQEKVAIAGIYVKSVMLNELSYAVEIAAAMLKKQQAKAIVDAREIILNGTIGLAVGAVTAVESNGITMSDNQKAQLVSNILTVSLSDKEAQPTVQL</sequence>
<feature type="domain" description="Band 7" evidence="1">
    <location>
        <begin position="57"/>
        <end position="221"/>
    </location>
</feature>
<dbReference type="SUPFAM" id="SSF117892">
    <property type="entry name" value="Band 7/SPFH domain"/>
    <property type="match status" value="1"/>
</dbReference>
<dbReference type="AlphaFoldDB" id="A0A1Y1ULC4"/>
<reference evidence="2 3" key="1">
    <citation type="submission" date="2016-08" db="EMBL/GenBank/DDBJ databases">
        <title>Genomes of anaerobic fungi encode conserved fungal cellulosomes for biomass hydrolysis.</title>
        <authorList>
            <consortium name="DOE Joint Genome Institute"/>
            <person name="Haitjema C.H."/>
            <person name="Gilmore S.P."/>
            <person name="Henske J.K."/>
            <person name="Solomon K.V."/>
            <person name="De Groot R."/>
            <person name="Kuo A."/>
            <person name="Mondo S.J."/>
            <person name="Salamov A.A."/>
            <person name="Labutti K."/>
            <person name="Zhao Z."/>
            <person name="Chiniquy J."/>
            <person name="Barry K."/>
            <person name="Brewer H.M."/>
            <person name="Purvine S.O."/>
            <person name="Wright A.T."/>
            <person name="Boxma B."/>
            <person name="Van Alen T."/>
            <person name="Hackstein J.H."/>
            <person name="Baker S.E."/>
            <person name="Grigoriev I.V."/>
            <person name="O'Malley M.A."/>
        </authorList>
    </citation>
    <scope>NUCLEOTIDE SEQUENCE [LARGE SCALE GENOMIC DNA]</scope>
    <source>
        <strain evidence="3">finn</strain>
    </source>
</reference>
<gene>
    <name evidence="2" type="ORF">BCR36DRAFT_407639</name>
</gene>
<keyword evidence="3" id="KW-1185">Reference proteome</keyword>
<evidence type="ECO:0000313" key="2">
    <source>
        <dbReference type="EMBL" id="ORX38799.1"/>
    </source>
</evidence>
<evidence type="ECO:0000313" key="3">
    <source>
        <dbReference type="Proteomes" id="UP000193719"/>
    </source>
</evidence>
<evidence type="ECO:0000259" key="1">
    <source>
        <dbReference type="SMART" id="SM00244"/>
    </source>
</evidence>
<organism evidence="2 3">
    <name type="scientific">Piromyces finnis</name>
    <dbReference type="NCBI Taxonomy" id="1754191"/>
    <lineage>
        <taxon>Eukaryota</taxon>
        <taxon>Fungi</taxon>
        <taxon>Fungi incertae sedis</taxon>
        <taxon>Chytridiomycota</taxon>
        <taxon>Chytridiomycota incertae sedis</taxon>
        <taxon>Neocallimastigomycetes</taxon>
        <taxon>Neocallimastigales</taxon>
        <taxon>Neocallimastigaceae</taxon>
        <taxon>Piromyces</taxon>
    </lineage>
</organism>
<dbReference type="InterPro" id="IPR001107">
    <property type="entry name" value="Band_7"/>
</dbReference>
<dbReference type="InterPro" id="IPR036013">
    <property type="entry name" value="Band_7/SPFH_dom_sf"/>
</dbReference>
<keyword evidence="2" id="KW-0378">Hydrolase</keyword>
<dbReference type="GO" id="GO:0008233">
    <property type="term" value="F:peptidase activity"/>
    <property type="evidence" value="ECO:0007669"/>
    <property type="project" value="UniProtKB-KW"/>
</dbReference>
<dbReference type="Pfam" id="PF01145">
    <property type="entry name" value="Band_7"/>
    <property type="match status" value="1"/>
</dbReference>
<dbReference type="Proteomes" id="UP000193719">
    <property type="component" value="Unassembled WGS sequence"/>
</dbReference>
<dbReference type="PANTHER" id="PTHR43446:SF1">
    <property type="entry name" value="BAND 7 DOMAIN-CONTAINING PROTEIN"/>
    <property type="match status" value="1"/>
</dbReference>
<keyword evidence="2" id="KW-0645">Protease</keyword>
<reference evidence="2 3" key="2">
    <citation type="submission" date="2016-08" db="EMBL/GenBank/DDBJ databases">
        <title>Pervasive Adenine N6-methylation of Active Genes in Fungi.</title>
        <authorList>
            <consortium name="DOE Joint Genome Institute"/>
            <person name="Mondo S.J."/>
            <person name="Dannebaum R.O."/>
            <person name="Kuo R.C."/>
            <person name="Labutti K."/>
            <person name="Haridas S."/>
            <person name="Kuo A."/>
            <person name="Salamov A."/>
            <person name="Ahrendt S.R."/>
            <person name="Lipzen A."/>
            <person name="Sullivan W."/>
            <person name="Andreopoulos W.B."/>
            <person name="Clum A."/>
            <person name="Lindquist E."/>
            <person name="Daum C."/>
            <person name="Ramamoorthy G.K."/>
            <person name="Gryganskyi A."/>
            <person name="Culley D."/>
            <person name="Magnuson J.K."/>
            <person name="James T.Y."/>
            <person name="O'Malley M.A."/>
            <person name="Stajich J.E."/>
            <person name="Spatafora J.W."/>
            <person name="Visel A."/>
            <person name="Grigoriev I.V."/>
        </authorList>
    </citation>
    <scope>NUCLEOTIDE SEQUENCE [LARGE SCALE GENOMIC DNA]</scope>
    <source>
        <strain evidence="3">finn</strain>
    </source>
</reference>
<dbReference type="PANTHER" id="PTHR43446">
    <property type="entry name" value="MEMBRANE PROTEIN-RELATED"/>
    <property type="match status" value="1"/>
</dbReference>